<dbReference type="EMBL" id="JACHIJ010000005">
    <property type="protein sequence ID" value="MBB5053921.1"/>
    <property type="molecule type" value="Genomic_DNA"/>
</dbReference>
<name>A0A840N864_9BRAD</name>
<evidence type="ECO:0000313" key="1">
    <source>
        <dbReference type="EMBL" id="MBB5053921.1"/>
    </source>
</evidence>
<accession>A0A840N864</accession>
<gene>
    <name evidence="1" type="ORF">HNQ36_003921</name>
</gene>
<dbReference type="AlphaFoldDB" id="A0A840N864"/>
<comment type="caution">
    <text evidence="1">The sequence shown here is derived from an EMBL/GenBank/DDBJ whole genome shotgun (WGS) entry which is preliminary data.</text>
</comment>
<dbReference type="Proteomes" id="UP000521227">
    <property type="component" value="Unassembled WGS sequence"/>
</dbReference>
<evidence type="ECO:0000313" key="2">
    <source>
        <dbReference type="Proteomes" id="UP000521227"/>
    </source>
</evidence>
<organism evidence="1 2">
    <name type="scientific">Afipia massiliensis</name>
    <dbReference type="NCBI Taxonomy" id="211460"/>
    <lineage>
        <taxon>Bacteria</taxon>
        <taxon>Pseudomonadati</taxon>
        <taxon>Pseudomonadota</taxon>
        <taxon>Alphaproteobacteria</taxon>
        <taxon>Hyphomicrobiales</taxon>
        <taxon>Nitrobacteraceae</taxon>
        <taxon>Afipia</taxon>
    </lineage>
</organism>
<proteinExistence type="predicted"/>
<sequence length="40" mass="4528">MKKGEGHYRVYFAHRAALIDYAAPILGSRETAEDTRNFGD</sequence>
<reference evidence="1 2" key="1">
    <citation type="submission" date="2020-08" db="EMBL/GenBank/DDBJ databases">
        <title>Genomic Encyclopedia of Type Strains, Phase IV (KMG-IV): sequencing the most valuable type-strain genomes for metagenomic binning, comparative biology and taxonomic classification.</title>
        <authorList>
            <person name="Goeker M."/>
        </authorList>
    </citation>
    <scope>NUCLEOTIDE SEQUENCE [LARGE SCALE GENOMIC DNA]</scope>
    <source>
        <strain evidence="1 2">DSM 17498</strain>
    </source>
</reference>
<protein>
    <submittedName>
        <fullName evidence="1">Uncharacterized protein</fullName>
    </submittedName>
</protein>